<comment type="caution">
    <text evidence="1">The sequence shown here is derived from an EMBL/GenBank/DDBJ whole genome shotgun (WGS) entry which is preliminary data.</text>
</comment>
<name>A0A8S4QKY1_9NEOP</name>
<evidence type="ECO:0000313" key="2">
    <source>
        <dbReference type="Proteomes" id="UP000838756"/>
    </source>
</evidence>
<dbReference type="AlphaFoldDB" id="A0A8S4QKY1"/>
<dbReference type="OrthoDB" id="7471570at2759"/>
<dbReference type="EMBL" id="CAKXAJ010009225">
    <property type="protein sequence ID" value="CAH2211103.1"/>
    <property type="molecule type" value="Genomic_DNA"/>
</dbReference>
<evidence type="ECO:0000313" key="1">
    <source>
        <dbReference type="EMBL" id="CAH2211103.1"/>
    </source>
</evidence>
<gene>
    <name evidence="1" type="primary">jg24598</name>
    <name evidence="1" type="ORF">PAEG_LOCUS2940</name>
</gene>
<keyword evidence="2" id="KW-1185">Reference proteome</keyword>
<organism evidence="1 2">
    <name type="scientific">Pararge aegeria aegeria</name>
    <dbReference type="NCBI Taxonomy" id="348720"/>
    <lineage>
        <taxon>Eukaryota</taxon>
        <taxon>Metazoa</taxon>
        <taxon>Ecdysozoa</taxon>
        <taxon>Arthropoda</taxon>
        <taxon>Hexapoda</taxon>
        <taxon>Insecta</taxon>
        <taxon>Pterygota</taxon>
        <taxon>Neoptera</taxon>
        <taxon>Endopterygota</taxon>
        <taxon>Lepidoptera</taxon>
        <taxon>Glossata</taxon>
        <taxon>Ditrysia</taxon>
        <taxon>Papilionoidea</taxon>
        <taxon>Nymphalidae</taxon>
        <taxon>Satyrinae</taxon>
        <taxon>Satyrini</taxon>
        <taxon>Parargina</taxon>
        <taxon>Pararge</taxon>
    </lineage>
</organism>
<sequence length="139" mass="16153">MKAKQETPADAFSQKSEDNSMKIKLFRLMYETVRDSDLKVRRAELVKTQYTNSSVFEIGFLMGDVTDKMNVMHDISMTLAKLHEEWRPIEHINAYEQIANKAIEISHLLDVVRVIYKKVPIEHRPGAMEHGSKEFEAEK</sequence>
<proteinExistence type="predicted"/>
<accession>A0A8S4QKY1</accession>
<protein>
    <submittedName>
        <fullName evidence="1">Jg24598 protein</fullName>
    </submittedName>
</protein>
<reference evidence="1" key="1">
    <citation type="submission" date="2022-03" db="EMBL/GenBank/DDBJ databases">
        <authorList>
            <person name="Lindestad O."/>
        </authorList>
    </citation>
    <scope>NUCLEOTIDE SEQUENCE</scope>
</reference>
<dbReference type="Proteomes" id="UP000838756">
    <property type="component" value="Unassembled WGS sequence"/>
</dbReference>